<evidence type="ECO:0000313" key="3">
    <source>
        <dbReference type="Proteomes" id="UP000036987"/>
    </source>
</evidence>
<dbReference type="InterPro" id="IPR004158">
    <property type="entry name" value="DUF247_pln"/>
</dbReference>
<dbReference type="Pfam" id="PF03140">
    <property type="entry name" value="DUF247"/>
    <property type="match status" value="1"/>
</dbReference>
<dbReference type="AlphaFoldDB" id="A0A0K9P6R5"/>
<comment type="caution">
    <text evidence="2">The sequence shown here is derived from an EMBL/GenBank/DDBJ whole genome shotgun (WGS) entry which is preliminary data.</text>
</comment>
<dbReference type="Proteomes" id="UP000036987">
    <property type="component" value="Unassembled WGS sequence"/>
</dbReference>
<proteinExistence type="predicted"/>
<keyword evidence="3" id="KW-1185">Reference proteome</keyword>
<name>A0A0K9P6R5_ZOSMR</name>
<evidence type="ECO:0000256" key="1">
    <source>
        <dbReference type="SAM" id="Phobius"/>
    </source>
</evidence>
<keyword evidence="1" id="KW-1133">Transmembrane helix</keyword>
<keyword evidence="1" id="KW-0472">Membrane</keyword>
<accession>A0A0K9P6R5</accession>
<reference evidence="3" key="1">
    <citation type="journal article" date="2016" name="Nature">
        <title>The genome of the seagrass Zostera marina reveals angiosperm adaptation to the sea.</title>
        <authorList>
            <person name="Olsen J.L."/>
            <person name="Rouze P."/>
            <person name="Verhelst B."/>
            <person name="Lin Y.-C."/>
            <person name="Bayer T."/>
            <person name="Collen J."/>
            <person name="Dattolo E."/>
            <person name="De Paoli E."/>
            <person name="Dittami S."/>
            <person name="Maumus F."/>
            <person name="Michel G."/>
            <person name="Kersting A."/>
            <person name="Lauritano C."/>
            <person name="Lohaus R."/>
            <person name="Toepel M."/>
            <person name="Tonon T."/>
            <person name="Vanneste K."/>
            <person name="Amirebrahimi M."/>
            <person name="Brakel J."/>
            <person name="Bostroem C."/>
            <person name="Chovatia M."/>
            <person name="Grimwood J."/>
            <person name="Jenkins J.W."/>
            <person name="Jueterbock A."/>
            <person name="Mraz A."/>
            <person name="Stam W.T."/>
            <person name="Tice H."/>
            <person name="Bornberg-Bauer E."/>
            <person name="Green P.J."/>
            <person name="Pearson G.A."/>
            <person name="Procaccini G."/>
            <person name="Duarte C.M."/>
            <person name="Schmutz J."/>
            <person name="Reusch T.B.H."/>
            <person name="Van de Peer Y."/>
        </authorList>
    </citation>
    <scope>NUCLEOTIDE SEQUENCE [LARGE SCALE GENOMIC DNA]</scope>
    <source>
        <strain evidence="3">cv. Finnish</strain>
    </source>
</reference>
<feature type="transmembrane region" description="Helical" evidence="1">
    <location>
        <begin position="553"/>
        <end position="581"/>
    </location>
</feature>
<feature type="transmembrane region" description="Helical" evidence="1">
    <location>
        <begin position="297"/>
        <end position="314"/>
    </location>
</feature>
<dbReference type="PANTHER" id="PTHR31549">
    <property type="entry name" value="PROTEIN, PUTATIVE (DUF247)-RELATED-RELATED"/>
    <property type="match status" value="1"/>
</dbReference>
<dbReference type="OrthoDB" id="1589813at2759"/>
<dbReference type="EMBL" id="LFYR01001194">
    <property type="protein sequence ID" value="KMZ63890.1"/>
    <property type="molecule type" value="Genomic_DNA"/>
</dbReference>
<evidence type="ECO:0000313" key="2">
    <source>
        <dbReference type="EMBL" id="KMZ63890.1"/>
    </source>
</evidence>
<sequence>MGTFSIHYFNKKEKEKMTSSTERLSNFQTTINIHTEEEGNLLSNAEMDELSSMVGQKMEDKYCTIIQKLQPTTNVTMCEIPKELQDNDDGESYYEPKFISIGPYHLKNEKLDSMQKLKLKYLSDLLARNKKNNVDAYMDAIKNQYDNEKQKYCGFEDLKISKKEFLKMLFLDGCFLVELLLKHNDGWLMFSGIDIDDLNHDLMLIENQVPFSVLNCIYKNTEWELQNKFSLFDLAVHYIHNEKKKSLVYKEVDNVDHLLHLLYICRSTSELKLINSDIKENINKCWRFFTTHYGFDYVFYCIICAFWIWISFHLEDGKSEMDKEFLIYTISFSTVVFVLWMKIDKWSSFFLVIVVYKIISLFENRLKFNTSWWTAKDLGKTSSLVHGPTSIPSVKEITYAGVRWSGSVTSHSKPYKISFSSNTNTMKAGSMQINDNSFSEFENLLIYEQVYFIPRLDRNQIKEEFSYISSYTLYMRSMMEKVEDVKLLEKHGVFNILSSSIEAEKIRNFFHKKRSWLVLTKSQQEKIGVQFEALKKVVHKGHSKRRTRLVKEYFVSLLVVFAFFGFLIVNVFTCVSMIYAIKSYTQDKKKK</sequence>
<gene>
    <name evidence="2" type="ORF">ZOSMA_390G00040</name>
</gene>
<organism evidence="2 3">
    <name type="scientific">Zostera marina</name>
    <name type="common">Eelgrass</name>
    <dbReference type="NCBI Taxonomy" id="29655"/>
    <lineage>
        <taxon>Eukaryota</taxon>
        <taxon>Viridiplantae</taxon>
        <taxon>Streptophyta</taxon>
        <taxon>Embryophyta</taxon>
        <taxon>Tracheophyta</taxon>
        <taxon>Spermatophyta</taxon>
        <taxon>Magnoliopsida</taxon>
        <taxon>Liliopsida</taxon>
        <taxon>Zosteraceae</taxon>
        <taxon>Zostera</taxon>
    </lineage>
</organism>
<protein>
    <submittedName>
        <fullName evidence="2">Uncharacterized protein</fullName>
    </submittedName>
</protein>
<keyword evidence="1" id="KW-0812">Transmembrane</keyword>
<feature type="transmembrane region" description="Helical" evidence="1">
    <location>
        <begin position="326"/>
        <end position="343"/>
    </location>
</feature>
<dbReference type="PANTHER" id="PTHR31549:SF257">
    <property type="entry name" value="EXPRESSED PROTEIN"/>
    <property type="match status" value="1"/>
</dbReference>